<dbReference type="InterPro" id="IPR029044">
    <property type="entry name" value="Nucleotide-diphossugar_trans"/>
</dbReference>
<protein>
    <submittedName>
        <fullName evidence="2">Glycosyl transferase family 2</fullName>
    </submittedName>
</protein>
<dbReference type="SUPFAM" id="SSF53448">
    <property type="entry name" value="Nucleotide-diphospho-sugar transferases"/>
    <property type="match status" value="1"/>
</dbReference>
<gene>
    <name evidence="2" type="ORF">BWR22_06745</name>
</gene>
<keyword evidence="2" id="KW-0808">Transferase</keyword>
<feature type="domain" description="Glycosyltransferase 2-like" evidence="1">
    <location>
        <begin position="7"/>
        <end position="171"/>
    </location>
</feature>
<evidence type="ECO:0000313" key="2">
    <source>
        <dbReference type="EMBL" id="APY00018.1"/>
    </source>
</evidence>
<keyword evidence="3" id="KW-1185">Reference proteome</keyword>
<accession>A0AAC9LLZ0</accession>
<sequence>MQQPLISILIPFKNTELFLGECLDSIINQTYSNWELLIIDDNSTDNSYSLVESYTKKDTRIKLFKNEGSGIINALKLAFSKSKGTYITRMDSDDIMPNIKLETLLKNLQQHGKCYIATGLVSYFSAEGISDGYRKYETWLNKLTSKGTNYSEIYKECVIPSPCWMISREDLLNIDAFNPTRYPEDYDLTFRFYQANYKIIPCNQTLHFWRDYGTRASRTDANYAENSFIDIKLYYFLKLDYNKEQPLVIWGAGNKGKAIARKLNALNIPFYWICDNPKKIGKHIYNVEMKPFQYLETLKHFQCIVSVANNEEQQTIRAYFLKLNKKSMTDYFFFC</sequence>
<dbReference type="Pfam" id="PF00535">
    <property type="entry name" value="Glycos_transf_2"/>
    <property type="match status" value="1"/>
</dbReference>
<dbReference type="PANTHER" id="PTHR22916">
    <property type="entry name" value="GLYCOSYLTRANSFERASE"/>
    <property type="match status" value="1"/>
</dbReference>
<organism evidence="2 3">
    <name type="scientific">Lacinutrix venerupis</name>
    <dbReference type="NCBI Taxonomy" id="1486034"/>
    <lineage>
        <taxon>Bacteria</taxon>
        <taxon>Pseudomonadati</taxon>
        <taxon>Bacteroidota</taxon>
        <taxon>Flavobacteriia</taxon>
        <taxon>Flavobacteriales</taxon>
        <taxon>Flavobacteriaceae</taxon>
        <taxon>Lacinutrix</taxon>
    </lineage>
</organism>
<dbReference type="GO" id="GO:0008417">
    <property type="term" value="F:fucosyltransferase activity"/>
    <property type="evidence" value="ECO:0007669"/>
    <property type="project" value="TreeGrafter"/>
</dbReference>
<name>A0AAC9LLZ0_9FLAO</name>
<dbReference type="Gene3D" id="3.90.550.10">
    <property type="entry name" value="Spore Coat Polysaccharide Biosynthesis Protein SpsA, Chain A"/>
    <property type="match status" value="1"/>
</dbReference>
<evidence type="ECO:0000259" key="1">
    <source>
        <dbReference type="Pfam" id="PF00535"/>
    </source>
</evidence>
<dbReference type="RefSeq" id="WP_076732850.1">
    <property type="nucleotide sequence ID" value="NZ_CP019352.1"/>
</dbReference>
<dbReference type="PANTHER" id="PTHR22916:SF69">
    <property type="entry name" value="BIFUNCTIONAL GLYCOSYLTRANSFERASE PGTA"/>
    <property type="match status" value="1"/>
</dbReference>
<reference evidence="2 3" key="1">
    <citation type="submission" date="2017-01" db="EMBL/GenBank/DDBJ databases">
        <title>Complete genome of Lacinutrix venerupis DOK2-8 isolated from seawater in Dokdo.</title>
        <authorList>
            <person name="Chi W.-J."/>
            <person name="Kim J.H."/>
        </authorList>
    </citation>
    <scope>NUCLEOTIDE SEQUENCE [LARGE SCALE GENOMIC DNA]</scope>
    <source>
        <strain evidence="2 3">DOK2-8</strain>
    </source>
</reference>
<evidence type="ECO:0000313" key="3">
    <source>
        <dbReference type="Proteomes" id="UP000187506"/>
    </source>
</evidence>
<dbReference type="EMBL" id="CP019352">
    <property type="protein sequence ID" value="APY00018.1"/>
    <property type="molecule type" value="Genomic_DNA"/>
</dbReference>
<dbReference type="KEGG" id="lvn:BWR22_06745"/>
<dbReference type="InterPro" id="IPR001173">
    <property type="entry name" value="Glyco_trans_2-like"/>
</dbReference>
<dbReference type="Proteomes" id="UP000187506">
    <property type="component" value="Chromosome"/>
</dbReference>
<dbReference type="AlphaFoldDB" id="A0AAC9LLZ0"/>
<proteinExistence type="predicted"/>
<dbReference type="CDD" id="cd00761">
    <property type="entry name" value="Glyco_tranf_GTA_type"/>
    <property type="match status" value="1"/>
</dbReference>